<organism evidence="1 2">
    <name type="scientific">Paraburkholderia steynii</name>
    <dbReference type="NCBI Taxonomy" id="1245441"/>
    <lineage>
        <taxon>Bacteria</taxon>
        <taxon>Pseudomonadati</taxon>
        <taxon>Pseudomonadota</taxon>
        <taxon>Betaproteobacteria</taxon>
        <taxon>Burkholderiales</taxon>
        <taxon>Burkholderiaceae</taxon>
        <taxon>Paraburkholderia</taxon>
    </lineage>
</organism>
<reference evidence="1 2" key="1">
    <citation type="submission" date="2017-02" db="EMBL/GenBank/DDBJ databases">
        <title>Paraburkholderia sophoroidis sp. nov. and Paraburkholderia steynii sp. nov. rhizobial symbionts of the fynbos legume Hypocalyptus sophoroides.</title>
        <authorList>
            <person name="Steenkamp E.T."/>
            <person name="Beukes C.W."/>
            <person name="Van Zyl E."/>
            <person name="Avontuur J."/>
            <person name="Chan W.Y."/>
            <person name="Hassen A."/>
            <person name="Palmer M."/>
            <person name="Mthombeni L."/>
            <person name="Phalane F."/>
            <person name="Sereme K."/>
            <person name="Venter S.N."/>
        </authorList>
    </citation>
    <scope>NUCLEOTIDE SEQUENCE [LARGE SCALE GENOMIC DNA]</scope>
    <source>
        <strain evidence="1 2">HC1.1ba</strain>
    </source>
</reference>
<protein>
    <submittedName>
        <fullName evidence="1">Uncharacterized protein</fullName>
    </submittedName>
</protein>
<gene>
    <name evidence="1" type="ORF">BZM27_11535</name>
</gene>
<dbReference type="AlphaFoldDB" id="A0A4R0XDL6"/>
<sequence length="74" mass="8018">MELWIQPCAPCADLYGQPSAVRPHDTLALVGAGAVKDAQVAQRYTCTRCGAAFARILKGEPRKQVWVLLNAGQH</sequence>
<evidence type="ECO:0000313" key="2">
    <source>
        <dbReference type="Proteomes" id="UP000294200"/>
    </source>
</evidence>
<keyword evidence="2" id="KW-1185">Reference proteome</keyword>
<comment type="caution">
    <text evidence="1">The sequence shown here is derived from an EMBL/GenBank/DDBJ whole genome shotgun (WGS) entry which is preliminary data.</text>
</comment>
<name>A0A4R0XDL6_9BURK</name>
<dbReference type="Proteomes" id="UP000294200">
    <property type="component" value="Unassembled WGS sequence"/>
</dbReference>
<dbReference type="EMBL" id="MWML01000032">
    <property type="protein sequence ID" value="TCG08506.1"/>
    <property type="molecule type" value="Genomic_DNA"/>
</dbReference>
<proteinExistence type="predicted"/>
<evidence type="ECO:0000313" key="1">
    <source>
        <dbReference type="EMBL" id="TCG08506.1"/>
    </source>
</evidence>
<accession>A0A4R0XDL6</accession>